<evidence type="ECO:0000256" key="5">
    <source>
        <dbReference type="ARBA" id="ARBA00022801"/>
    </source>
</evidence>
<evidence type="ECO:0000259" key="12">
    <source>
        <dbReference type="PROSITE" id="PS51760"/>
    </source>
</evidence>
<feature type="non-terminal residue" evidence="13">
    <location>
        <position position="289"/>
    </location>
</feature>
<dbReference type="InterPro" id="IPR001000">
    <property type="entry name" value="GH10_dom"/>
</dbReference>
<dbReference type="Proteomes" id="UP001597045">
    <property type="component" value="Unassembled WGS sequence"/>
</dbReference>
<dbReference type="PANTHER" id="PTHR31490:SF88">
    <property type="entry name" value="BETA-XYLANASE"/>
    <property type="match status" value="1"/>
</dbReference>
<evidence type="ECO:0000256" key="7">
    <source>
        <dbReference type="ARBA" id="ARBA00023295"/>
    </source>
</evidence>
<dbReference type="EMBL" id="JBHTIS010001479">
    <property type="protein sequence ID" value="MFD1048245.1"/>
    <property type="molecule type" value="Genomic_DNA"/>
</dbReference>
<comment type="caution">
    <text evidence="13">The sequence shown here is derived from an EMBL/GenBank/DDBJ whole genome shotgun (WGS) entry which is preliminary data.</text>
</comment>
<keyword evidence="6 10" id="KW-0119">Carbohydrate metabolism</keyword>
<feature type="active site" description="Nucleophile" evidence="9">
    <location>
        <position position="199"/>
    </location>
</feature>
<feature type="chain" id="PRO_5045968563" description="Beta-xylanase" evidence="11">
    <location>
        <begin position="22"/>
        <end position="289"/>
    </location>
</feature>
<keyword evidence="7 10" id="KW-0326">Glycosidase</keyword>
<sequence>MRFIRRLAVVLAATTSTVALATPVMAGQHDSSPGAAAVAANQRVRGHTFVWHNQAPNWVQNLGATDLHQAMLDHINTEATHYKGKVYSWDVVNEAFNDDGTRRQSFWQQKLGDGYIADAFRAARAADPGAKLYYNDYNTDGLGAKSDAVYNMVKSFKQQGVPIDGVGIQAHLIIGQVPSSMQQNIQRFVDLGVEVAITELDIRMNTPSSSDKLATQASDYTKVANACVAVTGCVGITTWGLSDKYSWIPSTFPGQGAALPFDENLQPKPAYNSLAQAFGGTSTPPPPPP</sequence>
<evidence type="ECO:0000256" key="10">
    <source>
        <dbReference type="RuleBase" id="RU361174"/>
    </source>
</evidence>
<keyword evidence="14" id="KW-1185">Reference proteome</keyword>
<dbReference type="PROSITE" id="PS00591">
    <property type="entry name" value="GH10_1"/>
    <property type="match status" value="1"/>
</dbReference>
<evidence type="ECO:0000256" key="8">
    <source>
        <dbReference type="ARBA" id="ARBA00023326"/>
    </source>
</evidence>
<reference evidence="14" key="1">
    <citation type="journal article" date="2019" name="Int. J. Syst. Evol. Microbiol.">
        <title>The Global Catalogue of Microorganisms (GCM) 10K type strain sequencing project: providing services to taxonomists for standard genome sequencing and annotation.</title>
        <authorList>
            <consortium name="The Broad Institute Genomics Platform"/>
            <consortium name="The Broad Institute Genome Sequencing Center for Infectious Disease"/>
            <person name="Wu L."/>
            <person name="Ma J."/>
        </authorList>
    </citation>
    <scope>NUCLEOTIDE SEQUENCE [LARGE SCALE GENOMIC DNA]</scope>
    <source>
        <strain evidence="14">JCM 31486</strain>
    </source>
</reference>
<comment type="catalytic activity">
    <reaction evidence="1 10">
        <text>Endohydrolysis of (1-&gt;4)-beta-D-xylosidic linkages in xylans.</text>
        <dbReference type="EC" id="3.2.1.8"/>
    </reaction>
</comment>
<evidence type="ECO:0000313" key="14">
    <source>
        <dbReference type="Proteomes" id="UP001597045"/>
    </source>
</evidence>
<keyword evidence="4 11" id="KW-0732">Signal</keyword>
<proteinExistence type="inferred from homology"/>
<dbReference type="PANTHER" id="PTHR31490">
    <property type="entry name" value="GLYCOSYL HYDROLASE"/>
    <property type="match status" value="1"/>
</dbReference>
<gene>
    <name evidence="13" type="ORF">ACFQ1S_23255</name>
</gene>
<dbReference type="Pfam" id="PF00331">
    <property type="entry name" value="Glyco_hydro_10"/>
    <property type="match status" value="1"/>
</dbReference>
<keyword evidence="3" id="KW-0858">Xylan degradation</keyword>
<dbReference type="PROSITE" id="PS51760">
    <property type="entry name" value="GH10_2"/>
    <property type="match status" value="1"/>
</dbReference>
<protein>
    <recommendedName>
        <fullName evidence="10">Beta-xylanase</fullName>
        <ecNumber evidence="10">3.2.1.8</ecNumber>
    </recommendedName>
</protein>
<name>A0ABW3MEZ9_9PSEU</name>
<evidence type="ECO:0000256" key="2">
    <source>
        <dbReference type="ARBA" id="ARBA00007495"/>
    </source>
</evidence>
<dbReference type="Gene3D" id="3.20.20.80">
    <property type="entry name" value="Glycosidases"/>
    <property type="match status" value="1"/>
</dbReference>
<dbReference type="EC" id="3.2.1.8" evidence="10"/>
<evidence type="ECO:0000256" key="3">
    <source>
        <dbReference type="ARBA" id="ARBA00022651"/>
    </source>
</evidence>
<dbReference type="SUPFAM" id="SSF51445">
    <property type="entry name" value="(Trans)glycosidases"/>
    <property type="match status" value="1"/>
</dbReference>
<evidence type="ECO:0000256" key="4">
    <source>
        <dbReference type="ARBA" id="ARBA00022729"/>
    </source>
</evidence>
<dbReference type="InterPro" id="IPR044846">
    <property type="entry name" value="GH10"/>
</dbReference>
<evidence type="ECO:0000256" key="1">
    <source>
        <dbReference type="ARBA" id="ARBA00000681"/>
    </source>
</evidence>
<dbReference type="InterPro" id="IPR017853">
    <property type="entry name" value="GH"/>
</dbReference>
<evidence type="ECO:0000256" key="6">
    <source>
        <dbReference type="ARBA" id="ARBA00023277"/>
    </source>
</evidence>
<evidence type="ECO:0000256" key="11">
    <source>
        <dbReference type="SAM" id="SignalP"/>
    </source>
</evidence>
<organism evidence="13 14">
    <name type="scientific">Kibdelosporangium lantanae</name>
    <dbReference type="NCBI Taxonomy" id="1497396"/>
    <lineage>
        <taxon>Bacteria</taxon>
        <taxon>Bacillati</taxon>
        <taxon>Actinomycetota</taxon>
        <taxon>Actinomycetes</taxon>
        <taxon>Pseudonocardiales</taxon>
        <taxon>Pseudonocardiaceae</taxon>
        <taxon>Kibdelosporangium</taxon>
    </lineage>
</organism>
<feature type="signal peptide" evidence="11">
    <location>
        <begin position="1"/>
        <end position="21"/>
    </location>
</feature>
<accession>A0ABW3MEZ9</accession>
<evidence type="ECO:0000313" key="13">
    <source>
        <dbReference type="EMBL" id="MFD1048245.1"/>
    </source>
</evidence>
<evidence type="ECO:0000256" key="9">
    <source>
        <dbReference type="PROSITE-ProRule" id="PRU10061"/>
    </source>
</evidence>
<comment type="similarity">
    <text evidence="2 10">Belongs to the glycosyl hydrolase 10 (cellulase F) family.</text>
</comment>
<keyword evidence="8 10" id="KW-0624">Polysaccharide degradation</keyword>
<feature type="domain" description="GH10" evidence="12">
    <location>
        <begin position="1"/>
        <end position="277"/>
    </location>
</feature>
<dbReference type="PRINTS" id="PR00134">
    <property type="entry name" value="GLHYDRLASE10"/>
</dbReference>
<keyword evidence="5 10" id="KW-0378">Hydrolase</keyword>
<dbReference type="SMART" id="SM00633">
    <property type="entry name" value="Glyco_10"/>
    <property type="match status" value="1"/>
</dbReference>
<dbReference type="InterPro" id="IPR031158">
    <property type="entry name" value="GH10_AS"/>
</dbReference>